<dbReference type="InterPro" id="IPR055768">
    <property type="entry name" value="DUF7344"/>
</dbReference>
<feature type="region of interest" description="Disordered" evidence="1">
    <location>
        <begin position="1"/>
        <end position="31"/>
    </location>
</feature>
<accession>A0ABD5WG81</accession>
<dbReference type="GeneID" id="81125504"/>
<evidence type="ECO:0000259" key="2">
    <source>
        <dbReference type="Pfam" id="PF24035"/>
    </source>
</evidence>
<gene>
    <name evidence="3" type="ORF">ACFQL9_14190</name>
</gene>
<reference evidence="3 4" key="1">
    <citation type="journal article" date="2019" name="Int. J. Syst. Evol. Microbiol.">
        <title>The Global Catalogue of Microorganisms (GCM) 10K type strain sequencing project: providing services to taxonomists for standard genome sequencing and annotation.</title>
        <authorList>
            <consortium name="The Broad Institute Genomics Platform"/>
            <consortium name="The Broad Institute Genome Sequencing Center for Infectious Disease"/>
            <person name="Wu L."/>
            <person name="Ma J."/>
        </authorList>
    </citation>
    <scope>NUCLEOTIDE SEQUENCE [LARGE SCALE GENOMIC DNA]</scope>
    <source>
        <strain evidence="3 4">DT31</strain>
    </source>
</reference>
<dbReference type="Pfam" id="PF24035">
    <property type="entry name" value="DUF7344"/>
    <property type="match status" value="1"/>
</dbReference>
<dbReference type="RefSeq" id="WP_284030663.1">
    <property type="nucleotide sequence ID" value="NZ_CP126154.1"/>
</dbReference>
<feature type="compositionally biased region" description="Basic and acidic residues" evidence="1">
    <location>
        <begin position="1"/>
        <end position="11"/>
    </location>
</feature>
<feature type="domain" description="DUF7344" evidence="2">
    <location>
        <begin position="36"/>
        <end position="111"/>
    </location>
</feature>
<evidence type="ECO:0000313" key="3">
    <source>
        <dbReference type="EMBL" id="MFC7070797.1"/>
    </source>
</evidence>
<sequence length="113" mass="12219">MAADETLRGSTDRPGTGHPSSHCYPSTAGLSRDDHHRVLASDRRRHVLQIVAARPSPVALEALAAAVVAREGDDPADETAREHAAISLHHVHLPLLDEHGVVEYDTDERRIAA</sequence>
<dbReference type="EMBL" id="JBHTAH010000014">
    <property type="protein sequence ID" value="MFC7070797.1"/>
    <property type="molecule type" value="Genomic_DNA"/>
</dbReference>
<keyword evidence="4" id="KW-1185">Reference proteome</keyword>
<evidence type="ECO:0000313" key="4">
    <source>
        <dbReference type="Proteomes" id="UP001596461"/>
    </source>
</evidence>
<proteinExistence type="predicted"/>
<organism evidence="3 4">
    <name type="scientific">Halobaculum lipolyticum</name>
    <dbReference type="NCBI Taxonomy" id="3032001"/>
    <lineage>
        <taxon>Archaea</taxon>
        <taxon>Methanobacteriati</taxon>
        <taxon>Methanobacteriota</taxon>
        <taxon>Stenosarchaea group</taxon>
        <taxon>Halobacteria</taxon>
        <taxon>Halobacteriales</taxon>
        <taxon>Haloferacaceae</taxon>
        <taxon>Halobaculum</taxon>
    </lineage>
</organism>
<protein>
    <recommendedName>
        <fullName evidence="2">DUF7344 domain-containing protein</fullName>
    </recommendedName>
</protein>
<comment type="caution">
    <text evidence="3">The sequence shown here is derived from an EMBL/GenBank/DDBJ whole genome shotgun (WGS) entry which is preliminary data.</text>
</comment>
<evidence type="ECO:0000256" key="1">
    <source>
        <dbReference type="SAM" id="MobiDB-lite"/>
    </source>
</evidence>
<name>A0ABD5WG81_9EURY</name>
<dbReference type="AlphaFoldDB" id="A0ABD5WG81"/>
<dbReference type="Proteomes" id="UP001596461">
    <property type="component" value="Unassembled WGS sequence"/>
</dbReference>